<dbReference type="AlphaFoldDB" id="A0A5J5EJR8"/>
<dbReference type="GO" id="GO:0003700">
    <property type="term" value="F:DNA-binding transcription factor activity"/>
    <property type="evidence" value="ECO:0007669"/>
    <property type="project" value="UniProtKB-UniRule"/>
</dbReference>
<evidence type="ECO:0000256" key="1">
    <source>
        <dbReference type="ARBA" id="ARBA00023125"/>
    </source>
</evidence>
<dbReference type="GO" id="GO:0003677">
    <property type="term" value="F:DNA binding"/>
    <property type="evidence" value="ECO:0007669"/>
    <property type="project" value="UniProtKB-KW"/>
</dbReference>
<dbReference type="Proteomes" id="UP000326924">
    <property type="component" value="Unassembled WGS sequence"/>
</dbReference>
<evidence type="ECO:0000256" key="2">
    <source>
        <dbReference type="PROSITE-ProRule" id="PRU00850"/>
    </source>
</evidence>
<dbReference type="InterPro" id="IPR024061">
    <property type="entry name" value="NDT80_DNA-bd_dom"/>
</dbReference>
<feature type="compositionally biased region" description="Polar residues" evidence="3">
    <location>
        <begin position="189"/>
        <end position="200"/>
    </location>
</feature>
<gene>
    <name evidence="5" type="ORF">FN846DRAFT_785257</name>
</gene>
<proteinExistence type="predicted"/>
<dbReference type="InterPro" id="IPR037141">
    <property type="entry name" value="NDT80_DNA-bd_dom_sf"/>
</dbReference>
<feature type="domain" description="NDT80" evidence="4">
    <location>
        <begin position="157"/>
        <end position="460"/>
    </location>
</feature>
<feature type="region of interest" description="Disordered" evidence="3">
    <location>
        <begin position="1"/>
        <end position="55"/>
    </location>
</feature>
<protein>
    <recommendedName>
        <fullName evidence="4">NDT80 domain-containing protein</fullName>
    </recommendedName>
</protein>
<feature type="compositionally biased region" description="Low complexity" evidence="3">
    <location>
        <begin position="529"/>
        <end position="540"/>
    </location>
</feature>
<sequence>MSPKPDHLSVSVEREQHHHHHHHHHHLQHPISHSSIQSLPVPASSGNRFGAPLPALQQDPRFTATTSSGYETSTPSSSASAIAYSPFSNAFQTSYPPPPTSSSSFAYTLSSSTADSRPRIPSIQSPTTGMPPHNRSSSGSTKSVSPSVGSSVRSEYTTTTPGIARHLPSSRPSQGEILGSPHSPMTPATALSPTMGSLASPSHDHASNGLGVNTAGPPLGETQYLYHLSSADGHAVRPEIHARVDKGFFLSDRDWTCYRRNYFSVICSYSLMPSTYSPPLYLRRNQNSQPEHILAFAMCISAVVDAVGGKTVELVQHTPKRDKGPQHKPQKIKLSPQPAGGMYATNSNPVIQQQQSHSSQPGLDHDYNFAQQTQQQHQHIAVFDRIQFKSATANNGKRRAAQQYYHLIVELYADVGNATSSAPGQPNSQGGDGGWIKIAHRVSAPMVVRGRSPGHYADERRQSSTSSPGGGSTGGNQQGGPHPSSHTSGGSGYMGAEGLSSAGPAGSSHAMNNLQHMASPPTSSVNQHSAPSIASASPASHYTPIDPNLSVNEEASTPIPATYGDYTYVPSALYESAHLPPPPSVDSGYETTSYNGDRKSEHPLECSQYENEISAYIPTVGSGDSYRKTTVKEEFPPTGSVPWLGRDPRFSSNIFTKCGRFETAETSKGYYPDIPPL</sequence>
<dbReference type="InParanoid" id="A0A5J5EJR8"/>
<keyword evidence="1 2" id="KW-0238">DNA-binding</keyword>
<dbReference type="Pfam" id="PF05224">
    <property type="entry name" value="NDT80_PhoG"/>
    <property type="match status" value="1"/>
</dbReference>
<keyword evidence="6" id="KW-1185">Reference proteome</keyword>
<dbReference type="OrthoDB" id="2288358at2759"/>
<feature type="region of interest" description="Disordered" evidence="3">
    <location>
        <begin position="579"/>
        <end position="603"/>
    </location>
</feature>
<feature type="region of interest" description="Disordered" evidence="3">
    <location>
        <begin position="447"/>
        <end position="553"/>
    </location>
</feature>
<dbReference type="PANTHER" id="PTHR35144">
    <property type="entry name" value="MEIOSIS-SPECIFIC TRANSCRIPTION FACTOR NDT80"/>
    <property type="match status" value="1"/>
</dbReference>
<feature type="compositionally biased region" description="Low complexity" evidence="3">
    <location>
        <begin position="479"/>
        <end position="488"/>
    </location>
</feature>
<dbReference type="InterPro" id="IPR052605">
    <property type="entry name" value="Fungal_trans_regulator"/>
</dbReference>
<feature type="compositionally biased region" description="Low complexity" evidence="3">
    <location>
        <begin position="136"/>
        <end position="154"/>
    </location>
</feature>
<feature type="compositionally biased region" description="Polar residues" evidence="3">
    <location>
        <begin position="509"/>
        <end position="528"/>
    </location>
</feature>
<dbReference type="PROSITE" id="PS51517">
    <property type="entry name" value="NDT80"/>
    <property type="match status" value="1"/>
</dbReference>
<dbReference type="EMBL" id="VXIS01000275">
    <property type="protein sequence ID" value="KAA8895289.1"/>
    <property type="molecule type" value="Genomic_DNA"/>
</dbReference>
<comment type="caution">
    <text evidence="5">The sequence shown here is derived from an EMBL/GenBank/DDBJ whole genome shotgun (WGS) entry which is preliminary data.</text>
</comment>
<dbReference type="PANTHER" id="PTHR35144:SF2">
    <property type="entry name" value="MEIOSIS-SPECIFIC TRANSCRIPTION FACTOR NDT80"/>
    <property type="match status" value="1"/>
</dbReference>
<feature type="compositionally biased region" description="Low complexity" evidence="3">
    <location>
        <begin position="29"/>
        <end position="40"/>
    </location>
</feature>
<dbReference type="GO" id="GO:0045944">
    <property type="term" value="P:positive regulation of transcription by RNA polymerase II"/>
    <property type="evidence" value="ECO:0007669"/>
    <property type="project" value="TreeGrafter"/>
</dbReference>
<evidence type="ECO:0000256" key="3">
    <source>
        <dbReference type="SAM" id="MobiDB-lite"/>
    </source>
</evidence>
<dbReference type="Gene3D" id="2.60.40.1390">
    <property type="entry name" value="NDT80 DNA-binding domain"/>
    <property type="match status" value="1"/>
</dbReference>
<evidence type="ECO:0000313" key="5">
    <source>
        <dbReference type="EMBL" id="KAA8895289.1"/>
    </source>
</evidence>
<organism evidence="5 6">
    <name type="scientific">Sphaerosporella brunnea</name>
    <dbReference type="NCBI Taxonomy" id="1250544"/>
    <lineage>
        <taxon>Eukaryota</taxon>
        <taxon>Fungi</taxon>
        <taxon>Dikarya</taxon>
        <taxon>Ascomycota</taxon>
        <taxon>Pezizomycotina</taxon>
        <taxon>Pezizomycetes</taxon>
        <taxon>Pezizales</taxon>
        <taxon>Pyronemataceae</taxon>
        <taxon>Sphaerosporella</taxon>
    </lineage>
</organism>
<dbReference type="InterPro" id="IPR008967">
    <property type="entry name" value="p53-like_TF_DNA-bd_sf"/>
</dbReference>
<evidence type="ECO:0000259" key="4">
    <source>
        <dbReference type="PROSITE" id="PS51517"/>
    </source>
</evidence>
<accession>A0A5J5EJR8</accession>
<feature type="compositionally biased region" description="Low complexity" evidence="3">
    <location>
        <begin position="101"/>
        <end position="113"/>
    </location>
</feature>
<feature type="region of interest" description="Disordered" evidence="3">
    <location>
        <begin position="318"/>
        <end position="346"/>
    </location>
</feature>
<feature type="compositionally biased region" description="Gly residues" evidence="3">
    <location>
        <begin position="468"/>
        <end position="478"/>
    </location>
</feature>
<name>A0A5J5EJR8_9PEZI</name>
<feature type="compositionally biased region" description="Basic and acidic residues" evidence="3">
    <location>
        <begin position="1"/>
        <end position="16"/>
    </location>
</feature>
<feature type="DNA-binding region" description="NDT80" evidence="2">
    <location>
        <begin position="157"/>
        <end position="460"/>
    </location>
</feature>
<dbReference type="GO" id="GO:0000228">
    <property type="term" value="C:nuclear chromosome"/>
    <property type="evidence" value="ECO:0007669"/>
    <property type="project" value="TreeGrafter"/>
</dbReference>
<dbReference type="SUPFAM" id="SSF49417">
    <property type="entry name" value="p53-like transcription factors"/>
    <property type="match status" value="1"/>
</dbReference>
<feature type="region of interest" description="Disordered" evidence="3">
    <location>
        <begin position="94"/>
        <end position="214"/>
    </location>
</feature>
<dbReference type="GO" id="GO:0051321">
    <property type="term" value="P:meiotic cell cycle"/>
    <property type="evidence" value="ECO:0007669"/>
    <property type="project" value="TreeGrafter"/>
</dbReference>
<reference evidence="5 6" key="1">
    <citation type="submission" date="2019-09" db="EMBL/GenBank/DDBJ databases">
        <title>Draft genome of the ectomycorrhizal ascomycete Sphaerosporella brunnea.</title>
        <authorList>
            <consortium name="DOE Joint Genome Institute"/>
            <person name="Benucci G.M."/>
            <person name="Marozzi G."/>
            <person name="Antonielli L."/>
            <person name="Sanchez S."/>
            <person name="Marco P."/>
            <person name="Wang X."/>
            <person name="Falini L.B."/>
            <person name="Barry K."/>
            <person name="Haridas S."/>
            <person name="Lipzen A."/>
            <person name="Labutti K."/>
            <person name="Grigoriev I.V."/>
            <person name="Murat C."/>
            <person name="Martin F."/>
            <person name="Albertini E."/>
            <person name="Donnini D."/>
            <person name="Bonito G."/>
        </authorList>
    </citation>
    <scope>NUCLEOTIDE SEQUENCE [LARGE SCALE GENOMIC DNA]</scope>
    <source>
        <strain evidence="5 6">Sb_GMNB300</strain>
    </source>
</reference>
<feature type="compositionally biased region" description="Basic residues" evidence="3">
    <location>
        <begin position="17"/>
        <end position="28"/>
    </location>
</feature>
<evidence type="ECO:0000313" key="6">
    <source>
        <dbReference type="Proteomes" id="UP000326924"/>
    </source>
</evidence>